<evidence type="ECO:0000313" key="3">
    <source>
        <dbReference type="Proteomes" id="UP000032417"/>
    </source>
</evidence>
<accession>A0A098C2N0</accession>
<dbReference type="OrthoDB" id="9801646at2"/>
<dbReference type="HOGENOM" id="CLU_106157_0_0_10"/>
<dbReference type="PATRIC" id="fig|1562970.3.peg.1385"/>
<dbReference type="STRING" id="1562970.ING2E5B_1399"/>
<protein>
    <recommendedName>
        <fullName evidence="1">Carbohydrate-binding domain-containing protein</fullName>
    </recommendedName>
</protein>
<dbReference type="GO" id="GO:0004553">
    <property type="term" value="F:hydrolase activity, hydrolyzing O-glycosyl compounds"/>
    <property type="evidence" value="ECO:0007669"/>
    <property type="project" value="InterPro"/>
</dbReference>
<evidence type="ECO:0000259" key="1">
    <source>
        <dbReference type="Pfam" id="PF16011"/>
    </source>
</evidence>
<dbReference type="AlphaFoldDB" id="A0A098C2N0"/>
<feature type="domain" description="Carbohydrate-binding" evidence="1">
    <location>
        <begin position="29"/>
        <end position="214"/>
    </location>
</feature>
<keyword evidence="3" id="KW-1185">Reference proteome</keyword>
<dbReference type="SUPFAM" id="SSF49344">
    <property type="entry name" value="CBD9-like"/>
    <property type="match status" value="1"/>
</dbReference>
<dbReference type="Proteomes" id="UP000032417">
    <property type="component" value="Chromosome 1"/>
</dbReference>
<dbReference type="Gene3D" id="2.60.40.1190">
    <property type="match status" value="1"/>
</dbReference>
<dbReference type="KEGG" id="pbt:ING2E5B_1399"/>
<dbReference type="GO" id="GO:0016052">
    <property type="term" value="P:carbohydrate catabolic process"/>
    <property type="evidence" value="ECO:0007669"/>
    <property type="project" value="InterPro"/>
</dbReference>
<reference evidence="2 3" key="1">
    <citation type="submission" date="2014-08" db="EMBL/GenBank/DDBJ databases">
        <authorList>
            <person name="Wibberg D."/>
        </authorList>
    </citation>
    <scope>NUCLEOTIDE SEQUENCE [LARGE SCALE GENOMIC DNA]</scope>
    <source>
        <strain evidence="3">ING2-E5B</strain>
    </source>
</reference>
<sequence>MKTLHVPLQNVSNYETALDKMKILLEAGAVAEIDQVNWRNDFPEKMPVTVRVAHNNEYMYLYYTVIGEEIRAVNTEDFGSVWEDSCVEFFMQREGETSYRNFECNVLGVLLSRVHESREKGVSQTELMNTIYRHSTINHRYENGKQLSDWTMYLEIPKVALGFKDNETLSGQKIRANFYKCGDKTPKPHFLSWNPIDLPKPNFHTPEFFGELEFE</sequence>
<dbReference type="EMBL" id="LN515532">
    <property type="protein sequence ID" value="CEA16147.1"/>
    <property type="molecule type" value="Genomic_DNA"/>
</dbReference>
<proteinExistence type="predicted"/>
<dbReference type="Pfam" id="PF16011">
    <property type="entry name" value="CBM9_2"/>
    <property type="match status" value="1"/>
</dbReference>
<gene>
    <name evidence="2" type="ORF">ING2E5B_1399</name>
</gene>
<dbReference type="GO" id="GO:0030246">
    <property type="term" value="F:carbohydrate binding"/>
    <property type="evidence" value="ECO:0007669"/>
    <property type="project" value="InterPro"/>
</dbReference>
<organism evidence="2 3">
    <name type="scientific">Fermentimonas caenicola</name>
    <dbReference type="NCBI Taxonomy" id="1562970"/>
    <lineage>
        <taxon>Bacteria</taxon>
        <taxon>Pseudomonadati</taxon>
        <taxon>Bacteroidota</taxon>
        <taxon>Bacteroidia</taxon>
        <taxon>Bacteroidales</taxon>
        <taxon>Dysgonomonadaceae</taxon>
        <taxon>Fermentimonas</taxon>
    </lineage>
</organism>
<dbReference type="CDD" id="cd09620">
    <property type="entry name" value="CBM9_like_3"/>
    <property type="match status" value="1"/>
</dbReference>
<dbReference type="InterPro" id="IPR010502">
    <property type="entry name" value="Carb-bd_dom_fam9"/>
</dbReference>
<evidence type="ECO:0000313" key="2">
    <source>
        <dbReference type="EMBL" id="CEA16147.1"/>
    </source>
</evidence>
<name>A0A098C2N0_9BACT</name>